<dbReference type="Pfam" id="PF04993">
    <property type="entry name" value="TfoX_N"/>
    <property type="match status" value="1"/>
</dbReference>
<dbReference type="EMBL" id="JAJNDC010000001">
    <property type="protein sequence ID" value="MCW9712071.1"/>
    <property type="molecule type" value="Genomic_DNA"/>
</dbReference>
<proteinExistence type="predicted"/>
<dbReference type="RefSeq" id="WP_265787735.1">
    <property type="nucleotide sequence ID" value="NZ_BAABRS010000001.1"/>
</dbReference>
<dbReference type="SUPFAM" id="SSF159894">
    <property type="entry name" value="YgaC/TfoX-N like"/>
    <property type="match status" value="1"/>
</dbReference>
<comment type="caution">
    <text evidence="2">The sequence shown here is derived from an EMBL/GenBank/DDBJ whole genome shotgun (WGS) entry which is preliminary data.</text>
</comment>
<name>A0ABT3PW52_9BACT</name>
<evidence type="ECO:0000259" key="1">
    <source>
        <dbReference type="Pfam" id="PF04993"/>
    </source>
</evidence>
<keyword evidence="3" id="KW-1185">Reference proteome</keyword>
<accession>A0ABT3PW52</accession>
<organism evidence="2 3">
    <name type="scientific">Fodinibius salicampi</name>
    <dbReference type="NCBI Taxonomy" id="1920655"/>
    <lineage>
        <taxon>Bacteria</taxon>
        <taxon>Pseudomonadati</taxon>
        <taxon>Balneolota</taxon>
        <taxon>Balneolia</taxon>
        <taxon>Balneolales</taxon>
        <taxon>Balneolaceae</taxon>
        <taxon>Fodinibius</taxon>
    </lineage>
</organism>
<evidence type="ECO:0000313" key="3">
    <source>
        <dbReference type="Proteomes" id="UP001207337"/>
    </source>
</evidence>
<protein>
    <submittedName>
        <fullName evidence="2">TfoX/Sxy family protein</fullName>
    </submittedName>
</protein>
<dbReference type="Proteomes" id="UP001207337">
    <property type="component" value="Unassembled WGS sequence"/>
</dbReference>
<reference evidence="2 3" key="1">
    <citation type="submission" date="2021-11" db="EMBL/GenBank/DDBJ databases">
        <title>Aliifidinibius sp. nov., a new bacterium isolated from saline soil.</title>
        <authorList>
            <person name="Galisteo C."/>
            <person name="De La Haba R."/>
            <person name="Sanchez-Porro C."/>
            <person name="Ventosa A."/>
        </authorList>
    </citation>
    <scope>NUCLEOTIDE SEQUENCE [LARGE SCALE GENOMIC DNA]</scope>
    <source>
        <strain evidence="2 3">KACC 190600</strain>
    </source>
</reference>
<gene>
    <name evidence="2" type="ORF">LQ318_04055</name>
</gene>
<sequence length="116" mass="13272">MSDYNKKLEDLLDHQLISNDQLQKKKELGGIGYLINGNMCLGIYDNFLVARIGKYLAQSLIDRPGIKPYTSDNDGFDDFILVAEQIYEHPKALRKFIDQSIKYTSGLSEKKNQNKV</sequence>
<dbReference type="InterPro" id="IPR007076">
    <property type="entry name" value="TfoX_N"/>
</dbReference>
<evidence type="ECO:0000313" key="2">
    <source>
        <dbReference type="EMBL" id="MCW9712071.1"/>
    </source>
</evidence>
<feature type="domain" description="TfoX N-terminal" evidence="1">
    <location>
        <begin position="19"/>
        <end position="102"/>
    </location>
</feature>